<gene>
    <name evidence="1" type="ORF">DLM78_20015</name>
</gene>
<reference evidence="2" key="1">
    <citation type="submission" date="2018-05" db="EMBL/GenBank/DDBJ databases">
        <title>Leptospira yasudae sp. nov. and Leptospira stimsonii sp. nov., two pathogenic species of the genus Leptospira isolated from environmental sources.</title>
        <authorList>
            <person name="Casanovas-Massana A."/>
            <person name="Hamond C."/>
            <person name="Santos L.A."/>
            <person name="Hacker K.P."/>
            <person name="Balassiano I."/>
            <person name="Medeiros M.A."/>
            <person name="Reis M.G."/>
            <person name="Ko A.I."/>
            <person name="Wunder E.A."/>
        </authorList>
    </citation>
    <scope>NUCLEOTIDE SEQUENCE [LARGE SCALE GENOMIC DNA]</scope>
    <source>
        <strain evidence="2">AMB6-RJ</strain>
    </source>
</reference>
<dbReference type="Proteomes" id="UP000266669">
    <property type="component" value="Unassembled WGS sequence"/>
</dbReference>
<dbReference type="AlphaFoldDB" id="A0A8B3CNQ9"/>
<evidence type="ECO:0000313" key="1">
    <source>
        <dbReference type="EMBL" id="RHX83781.1"/>
    </source>
</evidence>
<name>A0A8B3CNQ9_9LEPT</name>
<comment type="caution">
    <text evidence="1">The sequence shown here is derived from an EMBL/GenBank/DDBJ whole genome shotgun (WGS) entry which is preliminary data.</text>
</comment>
<protein>
    <submittedName>
        <fullName evidence="1">Uncharacterized protein</fullName>
    </submittedName>
</protein>
<dbReference type="EMBL" id="QHCS01000007">
    <property type="protein sequence ID" value="RHX83781.1"/>
    <property type="molecule type" value="Genomic_DNA"/>
</dbReference>
<sequence length="68" mass="8215">MDFIPDLNFNQTFIRYKIFSDRSLNRVFRLTMYDSAIRKVTNEQKEGIKFLLIASSIYILKRFFDIVL</sequence>
<proteinExistence type="predicted"/>
<evidence type="ECO:0000313" key="2">
    <source>
        <dbReference type="Proteomes" id="UP000266669"/>
    </source>
</evidence>
<organism evidence="1 2">
    <name type="scientific">Leptospira stimsonii</name>
    <dbReference type="NCBI Taxonomy" id="2202203"/>
    <lineage>
        <taxon>Bacteria</taxon>
        <taxon>Pseudomonadati</taxon>
        <taxon>Spirochaetota</taxon>
        <taxon>Spirochaetia</taxon>
        <taxon>Leptospirales</taxon>
        <taxon>Leptospiraceae</taxon>
        <taxon>Leptospira</taxon>
    </lineage>
</organism>
<accession>A0A8B3CNQ9</accession>